<protein>
    <submittedName>
        <fullName evidence="2">Uncharacterized protein</fullName>
    </submittedName>
</protein>
<comment type="caution">
    <text evidence="2">The sequence shown here is derived from an EMBL/GenBank/DDBJ whole genome shotgun (WGS) entry which is preliminary data.</text>
</comment>
<reference evidence="3" key="1">
    <citation type="submission" date="2024-06" db="EMBL/GenBank/DDBJ databases">
        <title>Multi-omics analyses provide insights into the biosynthesis of the anticancer antibiotic pleurotin in Hohenbuehelia grisea.</title>
        <authorList>
            <person name="Weaver J.A."/>
            <person name="Alberti F."/>
        </authorList>
    </citation>
    <scope>NUCLEOTIDE SEQUENCE [LARGE SCALE GENOMIC DNA]</scope>
    <source>
        <strain evidence="3">T-177</strain>
    </source>
</reference>
<keyword evidence="3" id="KW-1185">Reference proteome</keyword>
<evidence type="ECO:0000313" key="3">
    <source>
        <dbReference type="Proteomes" id="UP001556367"/>
    </source>
</evidence>
<dbReference type="Proteomes" id="UP001556367">
    <property type="component" value="Unassembled WGS sequence"/>
</dbReference>
<feature type="compositionally biased region" description="Polar residues" evidence="1">
    <location>
        <begin position="62"/>
        <end position="72"/>
    </location>
</feature>
<dbReference type="EMBL" id="JASNQZ010000014">
    <property type="protein sequence ID" value="KAL0947991.1"/>
    <property type="molecule type" value="Genomic_DNA"/>
</dbReference>
<feature type="region of interest" description="Disordered" evidence="1">
    <location>
        <begin position="1"/>
        <end position="120"/>
    </location>
</feature>
<proteinExistence type="predicted"/>
<accession>A0ABR3IXG2</accession>
<evidence type="ECO:0000256" key="1">
    <source>
        <dbReference type="SAM" id="MobiDB-lite"/>
    </source>
</evidence>
<feature type="compositionally biased region" description="Polar residues" evidence="1">
    <location>
        <begin position="1"/>
        <end position="29"/>
    </location>
</feature>
<feature type="compositionally biased region" description="Low complexity" evidence="1">
    <location>
        <begin position="36"/>
        <end position="48"/>
    </location>
</feature>
<gene>
    <name evidence="2" type="ORF">HGRIS_010618</name>
</gene>
<sequence>MSVDTGTSSYPRSSVNTYPMTLSPLITSHQMRDETPSSNDTSTTPDVPQSSGDAGDLFRTPTLGSHSSTSTRLPPYYPASPSGSGDQSSTQNAVNVDRVEHTRNPLSPAPSYHTNRALKR</sequence>
<organism evidence="2 3">
    <name type="scientific">Hohenbuehelia grisea</name>
    <dbReference type="NCBI Taxonomy" id="104357"/>
    <lineage>
        <taxon>Eukaryota</taxon>
        <taxon>Fungi</taxon>
        <taxon>Dikarya</taxon>
        <taxon>Basidiomycota</taxon>
        <taxon>Agaricomycotina</taxon>
        <taxon>Agaricomycetes</taxon>
        <taxon>Agaricomycetidae</taxon>
        <taxon>Agaricales</taxon>
        <taxon>Pleurotineae</taxon>
        <taxon>Pleurotaceae</taxon>
        <taxon>Hohenbuehelia</taxon>
    </lineage>
</organism>
<evidence type="ECO:0000313" key="2">
    <source>
        <dbReference type="EMBL" id="KAL0947991.1"/>
    </source>
</evidence>
<name>A0ABR3IXG2_9AGAR</name>